<evidence type="ECO:0000313" key="1">
    <source>
        <dbReference type="EMBL" id="CAD8207892.1"/>
    </source>
</evidence>
<evidence type="ECO:0000313" key="2">
    <source>
        <dbReference type="Proteomes" id="UP000689195"/>
    </source>
</evidence>
<dbReference type="OrthoDB" id="290721at2759"/>
<dbReference type="Proteomes" id="UP000689195">
    <property type="component" value="Unassembled WGS sequence"/>
</dbReference>
<organism evidence="1 2">
    <name type="scientific">Paramecium pentaurelia</name>
    <dbReference type="NCBI Taxonomy" id="43138"/>
    <lineage>
        <taxon>Eukaryota</taxon>
        <taxon>Sar</taxon>
        <taxon>Alveolata</taxon>
        <taxon>Ciliophora</taxon>
        <taxon>Intramacronucleata</taxon>
        <taxon>Oligohymenophorea</taxon>
        <taxon>Peniculida</taxon>
        <taxon>Parameciidae</taxon>
        <taxon>Paramecium</taxon>
    </lineage>
</organism>
<dbReference type="EMBL" id="CAJJDO010000149">
    <property type="protein sequence ID" value="CAD8207892.1"/>
    <property type="molecule type" value="Genomic_DNA"/>
</dbReference>
<gene>
    <name evidence="1" type="ORF">PPENT_87.1.T1490019</name>
</gene>
<sequence>MISEDKIIQQRRRSHQKYELGRLQKSELIQVDHYTSDELYEKQKTQGISPVNYKINNRQQFALPKIQHSPNIKTNKYIGEYNNMLGIITSKHQIPHRNNSSNRNACYNHNHDKFIERQNFVINQFFRPRKLGSCR</sequence>
<name>A0A8S1Y7L1_9CILI</name>
<proteinExistence type="predicted"/>
<keyword evidence="2" id="KW-1185">Reference proteome</keyword>
<comment type="caution">
    <text evidence="1">The sequence shown here is derived from an EMBL/GenBank/DDBJ whole genome shotgun (WGS) entry which is preliminary data.</text>
</comment>
<dbReference type="AlphaFoldDB" id="A0A8S1Y7L1"/>
<protein>
    <submittedName>
        <fullName evidence="1">Uncharacterized protein</fullName>
    </submittedName>
</protein>
<reference evidence="1" key="1">
    <citation type="submission" date="2021-01" db="EMBL/GenBank/DDBJ databases">
        <authorList>
            <consortium name="Genoscope - CEA"/>
            <person name="William W."/>
        </authorList>
    </citation>
    <scope>NUCLEOTIDE SEQUENCE</scope>
</reference>
<accession>A0A8S1Y7L1</accession>